<proteinExistence type="predicted"/>
<comment type="caution">
    <text evidence="1">The sequence shown here is derived from an EMBL/GenBank/DDBJ whole genome shotgun (WGS) entry which is preliminary data.</text>
</comment>
<keyword evidence="2" id="KW-1185">Reference proteome</keyword>
<dbReference type="RefSeq" id="WP_380806668.1">
    <property type="nucleotide sequence ID" value="NZ_JBHUIV010000034.1"/>
</dbReference>
<name>A0ABW5BDI7_9BACT</name>
<reference evidence="2" key="1">
    <citation type="journal article" date="2019" name="Int. J. Syst. Evol. Microbiol.">
        <title>The Global Catalogue of Microorganisms (GCM) 10K type strain sequencing project: providing services to taxonomists for standard genome sequencing and annotation.</title>
        <authorList>
            <consortium name="The Broad Institute Genomics Platform"/>
            <consortium name="The Broad Institute Genome Sequencing Center for Infectious Disease"/>
            <person name="Wu L."/>
            <person name="Ma J."/>
        </authorList>
    </citation>
    <scope>NUCLEOTIDE SEQUENCE [LARGE SCALE GENOMIC DNA]</scope>
    <source>
        <strain evidence="2">KCTC 19812</strain>
    </source>
</reference>
<evidence type="ECO:0000313" key="1">
    <source>
        <dbReference type="EMBL" id="MFD2203745.1"/>
    </source>
</evidence>
<protein>
    <submittedName>
        <fullName evidence="1">Thiamine pyrophosphokinase</fullName>
    </submittedName>
</protein>
<gene>
    <name evidence="1" type="ORF">ACFSKV_19370</name>
</gene>
<sequence>MSSHHFVKEQQEPALVILDTTGIHFDQIAPLLEWVPTVLVSQEEAYTVISWGIKIDLILADLEFQKSNFHLLEEQYPVKFLGVKEGQFLEESLQYLIATKHSAANIIGFDHRNLYKLESMLEFLDLVVWDGNIRYFPVKTGQFRKWFTSCTIQLYALENTLIEIRNTAGSRIIPIKHATMVNVPEGISEFHSKGIFWIGEIFNIET</sequence>
<accession>A0ABW5BDI7</accession>
<dbReference type="Proteomes" id="UP001597414">
    <property type="component" value="Unassembled WGS sequence"/>
</dbReference>
<dbReference type="EMBL" id="JBHUIV010000034">
    <property type="protein sequence ID" value="MFD2203745.1"/>
    <property type="molecule type" value="Genomic_DNA"/>
</dbReference>
<evidence type="ECO:0000313" key="2">
    <source>
        <dbReference type="Proteomes" id="UP001597414"/>
    </source>
</evidence>
<organism evidence="1 2">
    <name type="scientific">Shivajiella indica</name>
    <dbReference type="NCBI Taxonomy" id="872115"/>
    <lineage>
        <taxon>Bacteria</taxon>
        <taxon>Pseudomonadati</taxon>
        <taxon>Bacteroidota</taxon>
        <taxon>Cytophagia</taxon>
        <taxon>Cytophagales</taxon>
        <taxon>Cyclobacteriaceae</taxon>
        <taxon>Shivajiella</taxon>
    </lineage>
</organism>